<dbReference type="EMBL" id="QXDL01000096">
    <property type="protein sequence ID" value="RIH83259.1"/>
    <property type="molecule type" value="Genomic_DNA"/>
</dbReference>
<organism evidence="5 6">
    <name type="scientific">Calidithermus terrae</name>
    <dbReference type="NCBI Taxonomy" id="1408545"/>
    <lineage>
        <taxon>Bacteria</taxon>
        <taxon>Thermotogati</taxon>
        <taxon>Deinococcota</taxon>
        <taxon>Deinococci</taxon>
        <taxon>Thermales</taxon>
        <taxon>Thermaceae</taxon>
        <taxon>Calidithermus</taxon>
    </lineage>
</organism>
<sequence>MGQPEHPLPGIVGRGAASNPSNRFERLQVTLDPHDDYFEPEAVKPQTQYFKDHSRSIIARNDSPDVGAKVSINPYRGCEHGCVYCYARPTHEYLGFSLGLDFESKIMVKTGAPELLREELAHPRWRPQVVMFSGVTDVYQPAERHFELTRRCLEVFLEFRNPVGMVTKNYLITRDLDLLREMARYRCVSVGISLTTLDEELRRLMEPRTSAPRRRLAAIEALASAGVQVGVMTAPIIPGLNDHEIPALIREAAQAGAKWAAYTVVHLPYGLKDLFADWLARHYPERKEKVLGRIRAVRGGQLNDPRFGYRMTGEGVFADQIRQLFRAACRKAGLPKPAYRLTTEHFRVPGVHQPRLF</sequence>
<proteinExistence type="predicted"/>
<evidence type="ECO:0000313" key="5">
    <source>
        <dbReference type="EMBL" id="RIH83259.1"/>
    </source>
</evidence>
<dbReference type="PROSITE" id="PS51918">
    <property type="entry name" value="RADICAL_SAM"/>
    <property type="match status" value="1"/>
</dbReference>
<dbReference type="OrthoDB" id="9785699at2"/>
<dbReference type="Pfam" id="PF04055">
    <property type="entry name" value="Radical_SAM"/>
    <property type="match status" value="1"/>
</dbReference>
<dbReference type="NCBIfam" id="NF033668">
    <property type="entry name" value="rSAM_PA0069"/>
    <property type="match status" value="1"/>
</dbReference>
<dbReference type="SFLD" id="SFLDG01084">
    <property type="entry name" value="Uncharacterised_Radical_SAM_Su"/>
    <property type="match status" value="1"/>
</dbReference>
<evidence type="ECO:0000313" key="6">
    <source>
        <dbReference type="Proteomes" id="UP000265715"/>
    </source>
</evidence>
<evidence type="ECO:0000256" key="3">
    <source>
        <dbReference type="ARBA" id="ARBA00023014"/>
    </source>
</evidence>
<keyword evidence="2" id="KW-0408">Iron</keyword>
<protein>
    <submittedName>
        <fullName evidence="5">Radical SAM mobile pair protein B</fullName>
    </submittedName>
</protein>
<dbReference type="InterPro" id="IPR058240">
    <property type="entry name" value="rSAM_sf"/>
</dbReference>
<evidence type="ECO:0000256" key="1">
    <source>
        <dbReference type="ARBA" id="ARBA00022723"/>
    </source>
</evidence>
<dbReference type="SFLD" id="SFLDS00029">
    <property type="entry name" value="Radical_SAM"/>
    <property type="match status" value="1"/>
</dbReference>
<dbReference type="Gene3D" id="3.80.30.30">
    <property type="match status" value="1"/>
</dbReference>
<reference evidence="5 6" key="1">
    <citation type="submission" date="2018-08" db="EMBL/GenBank/DDBJ databases">
        <title>Meiothermus terrae DSM 26712 genome sequencing project.</title>
        <authorList>
            <person name="Da Costa M.S."/>
            <person name="Albuquerque L."/>
            <person name="Raposo P."/>
            <person name="Froufe H.J.C."/>
            <person name="Barroso C.S."/>
            <person name="Egas C."/>
        </authorList>
    </citation>
    <scope>NUCLEOTIDE SEQUENCE [LARGE SCALE GENOMIC DNA]</scope>
    <source>
        <strain evidence="5 6">DSM 26712</strain>
    </source>
</reference>
<dbReference type="InterPro" id="IPR006638">
    <property type="entry name" value="Elp3/MiaA/NifB-like_rSAM"/>
</dbReference>
<dbReference type="CDD" id="cd01335">
    <property type="entry name" value="Radical_SAM"/>
    <property type="match status" value="1"/>
</dbReference>
<dbReference type="AlphaFoldDB" id="A0A399EJJ8"/>
<dbReference type="PANTHER" id="PTHR43432">
    <property type="entry name" value="SLR0285 PROTEIN"/>
    <property type="match status" value="1"/>
</dbReference>
<dbReference type="InterPro" id="IPR040086">
    <property type="entry name" value="MJ0683-like"/>
</dbReference>
<dbReference type="SMART" id="SM00729">
    <property type="entry name" value="Elp3"/>
    <property type="match status" value="1"/>
</dbReference>
<comment type="caution">
    <text evidence="5">The sequence shown here is derived from an EMBL/GenBank/DDBJ whole genome shotgun (WGS) entry which is preliminary data.</text>
</comment>
<name>A0A399EJJ8_9DEIN</name>
<dbReference type="GO" id="GO:0003824">
    <property type="term" value="F:catalytic activity"/>
    <property type="evidence" value="ECO:0007669"/>
    <property type="project" value="InterPro"/>
</dbReference>
<dbReference type="PANTHER" id="PTHR43432:SF3">
    <property type="entry name" value="SLR0285 PROTEIN"/>
    <property type="match status" value="1"/>
</dbReference>
<dbReference type="SUPFAM" id="SSF102114">
    <property type="entry name" value="Radical SAM enzymes"/>
    <property type="match status" value="1"/>
</dbReference>
<dbReference type="RefSeq" id="WP_119315379.1">
    <property type="nucleotide sequence ID" value="NZ_QXDL01000096.1"/>
</dbReference>
<keyword evidence="1" id="KW-0479">Metal-binding</keyword>
<dbReference type="InterPro" id="IPR007197">
    <property type="entry name" value="rSAM"/>
</dbReference>
<dbReference type="Proteomes" id="UP000265715">
    <property type="component" value="Unassembled WGS sequence"/>
</dbReference>
<dbReference type="GO" id="GO:0046872">
    <property type="term" value="F:metal ion binding"/>
    <property type="evidence" value="ECO:0007669"/>
    <property type="project" value="UniProtKB-KW"/>
</dbReference>
<accession>A0A399EJJ8</accession>
<keyword evidence="3" id="KW-0411">Iron-sulfur</keyword>
<keyword evidence="6" id="KW-1185">Reference proteome</keyword>
<evidence type="ECO:0000259" key="4">
    <source>
        <dbReference type="PROSITE" id="PS51918"/>
    </source>
</evidence>
<feature type="domain" description="Radical SAM core" evidence="4">
    <location>
        <begin position="64"/>
        <end position="301"/>
    </location>
</feature>
<gene>
    <name evidence="5" type="ORF">Mterra_02331</name>
</gene>
<evidence type="ECO:0000256" key="2">
    <source>
        <dbReference type="ARBA" id="ARBA00023004"/>
    </source>
</evidence>
<dbReference type="GO" id="GO:0051536">
    <property type="term" value="F:iron-sulfur cluster binding"/>
    <property type="evidence" value="ECO:0007669"/>
    <property type="project" value="UniProtKB-KW"/>
</dbReference>